<evidence type="ECO:0000313" key="1">
    <source>
        <dbReference type="EMBL" id="KAJ8906521.1"/>
    </source>
</evidence>
<dbReference type="EMBL" id="JAMWBK010000003">
    <property type="protein sequence ID" value="KAJ8906521.1"/>
    <property type="molecule type" value="Genomic_DNA"/>
</dbReference>
<protein>
    <submittedName>
        <fullName evidence="1">Uncharacterized protein</fullName>
    </submittedName>
</protein>
<keyword evidence="2" id="KW-1185">Reference proteome</keyword>
<comment type="caution">
    <text evidence="1">The sequence shown here is derived from an EMBL/GenBank/DDBJ whole genome shotgun (WGS) entry which is preliminary data.</text>
</comment>
<name>A0AAV8V146_9RHOD</name>
<gene>
    <name evidence="1" type="ORF">NDN08_003014</name>
</gene>
<proteinExistence type="predicted"/>
<dbReference type="Proteomes" id="UP001157974">
    <property type="component" value="Unassembled WGS sequence"/>
</dbReference>
<reference evidence="1 2" key="1">
    <citation type="journal article" date="2023" name="Nat. Commun.">
        <title>Origin of minicircular mitochondrial genomes in red algae.</title>
        <authorList>
            <person name="Lee Y."/>
            <person name="Cho C.H."/>
            <person name="Lee Y.M."/>
            <person name="Park S.I."/>
            <person name="Yang J.H."/>
            <person name="West J.A."/>
            <person name="Bhattacharya D."/>
            <person name="Yoon H.S."/>
        </authorList>
    </citation>
    <scope>NUCLEOTIDE SEQUENCE [LARGE SCALE GENOMIC DNA]</scope>
    <source>
        <strain evidence="1 2">CCMP1338</strain>
        <tissue evidence="1">Whole cell</tissue>
    </source>
</reference>
<accession>A0AAV8V146</accession>
<organism evidence="1 2">
    <name type="scientific">Rhodosorus marinus</name>
    <dbReference type="NCBI Taxonomy" id="101924"/>
    <lineage>
        <taxon>Eukaryota</taxon>
        <taxon>Rhodophyta</taxon>
        <taxon>Stylonematophyceae</taxon>
        <taxon>Stylonematales</taxon>
        <taxon>Stylonemataceae</taxon>
        <taxon>Rhodosorus</taxon>
    </lineage>
</organism>
<sequence>MAFVGSVGVSGVRGKRIVESRRGSGVVCMSAGNDFSRREALSLILGLSAASASTAASAAGFAFSKPGYNGVKLQPGDLELDQDILKSSAVQSKLKNLRALRERVQKLQADFKADGQLDIVSRANGLVEISVLREDLNVVNTVFDEDTQIKTDRVVRAIIEDIFELKGVGALKPGQVRSPKKIEKTEGRLNKMAADLDKLLQFYP</sequence>
<evidence type="ECO:0000313" key="2">
    <source>
        <dbReference type="Proteomes" id="UP001157974"/>
    </source>
</evidence>
<dbReference type="AlphaFoldDB" id="A0AAV8V146"/>